<reference evidence="2 3" key="1">
    <citation type="journal article" date="2019" name="Genome Biol. Evol.">
        <title>Insights into the evolution of the New World diploid cottons (Gossypium, subgenus Houzingenia) based on genome sequencing.</title>
        <authorList>
            <person name="Grover C.E."/>
            <person name="Arick M.A. 2nd"/>
            <person name="Thrash A."/>
            <person name="Conover J.L."/>
            <person name="Sanders W.S."/>
            <person name="Peterson D.G."/>
            <person name="Frelichowski J.E."/>
            <person name="Scheffler J.A."/>
            <person name="Scheffler B.E."/>
            <person name="Wendel J.F."/>
        </authorList>
    </citation>
    <scope>NUCLEOTIDE SEQUENCE [LARGE SCALE GENOMIC DNA]</scope>
    <source>
        <strain evidence="2">0</strain>
        <tissue evidence="2">Leaf</tissue>
    </source>
</reference>
<dbReference type="GO" id="GO:0003676">
    <property type="term" value="F:nucleic acid binding"/>
    <property type="evidence" value="ECO:0007669"/>
    <property type="project" value="InterPro"/>
</dbReference>
<gene>
    <name evidence="2" type="ORF">Gohar_013158</name>
</gene>
<dbReference type="OrthoDB" id="1002384at2759"/>
<dbReference type="PANTHER" id="PTHR47074">
    <property type="entry name" value="BNAC02G40300D PROTEIN"/>
    <property type="match status" value="1"/>
</dbReference>
<dbReference type="AlphaFoldDB" id="A0A7J9GZ62"/>
<feature type="domain" description="RNase H type-1" evidence="1">
    <location>
        <begin position="13"/>
        <end position="78"/>
    </location>
</feature>
<proteinExistence type="predicted"/>
<evidence type="ECO:0000259" key="1">
    <source>
        <dbReference type="Pfam" id="PF13456"/>
    </source>
</evidence>
<comment type="caution">
    <text evidence="2">The sequence shown here is derived from an EMBL/GenBank/DDBJ whole genome shotgun (WGS) entry which is preliminary data.</text>
</comment>
<dbReference type="EMBL" id="JABFAD010000007">
    <property type="protein sequence ID" value="MBA0802896.1"/>
    <property type="molecule type" value="Genomic_DNA"/>
</dbReference>
<evidence type="ECO:0000313" key="2">
    <source>
        <dbReference type="EMBL" id="MBA0802896.1"/>
    </source>
</evidence>
<dbReference type="Proteomes" id="UP000593560">
    <property type="component" value="Unassembled WGS sequence"/>
</dbReference>
<dbReference type="PANTHER" id="PTHR47074:SF61">
    <property type="entry name" value="RNASE H TYPE-1 DOMAIN-CONTAINING PROTEIN"/>
    <property type="match status" value="1"/>
</dbReference>
<sequence>IWKPPEGFKVKANLDVSFNHLTYKAVAGVLIRNGDGLIMAAGIYPFESVTDSIVAEAKACLSAMILLNDLGFRAVCFDSVEFRYVPRQSNQAKHTLAAEGRRFEGIRVWVEEALVGVEAVVDRERQRVTSSF</sequence>
<dbReference type="InterPro" id="IPR052929">
    <property type="entry name" value="RNase_H-like_EbsB-rel"/>
</dbReference>
<dbReference type="GO" id="GO:0004523">
    <property type="term" value="F:RNA-DNA hybrid ribonuclease activity"/>
    <property type="evidence" value="ECO:0007669"/>
    <property type="project" value="InterPro"/>
</dbReference>
<keyword evidence="3" id="KW-1185">Reference proteome</keyword>
<accession>A0A7J9GZ62</accession>
<organism evidence="2 3">
    <name type="scientific">Gossypium harknessii</name>
    <dbReference type="NCBI Taxonomy" id="34285"/>
    <lineage>
        <taxon>Eukaryota</taxon>
        <taxon>Viridiplantae</taxon>
        <taxon>Streptophyta</taxon>
        <taxon>Embryophyta</taxon>
        <taxon>Tracheophyta</taxon>
        <taxon>Spermatophyta</taxon>
        <taxon>Magnoliopsida</taxon>
        <taxon>eudicotyledons</taxon>
        <taxon>Gunneridae</taxon>
        <taxon>Pentapetalae</taxon>
        <taxon>rosids</taxon>
        <taxon>malvids</taxon>
        <taxon>Malvales</taxon>
        <taxon>Malvaceae</taxon>
        <taxon>Malvoideae</taxon>
        <taxon>Gossypium</taxon>
    </lineage>
</organism>
<feature type="non-terminal residue" evidence="2">
    <location>
        <position position="1"/>
    </location>
</feature>
<dbReference type="Pfam" id="PF13456">
    <property type="entry name" value="RVT_3"/>
    <property type="match status" value="1"/>
</dbReference>
<dbReference type="InterPro" id="IPR002156">
    <property type="entry name" value="RNaseH_domain"/>
</dbReference>
<evidence type="ECO:0000313" key="3">
    <source>
        <dbReference type="Proteomes" id="UP000593560"/>
    </source>
</evidence>
<protein>
    <recommendedName>
        <fullName evidence="1">RNase H type-1 domain-containing protein</fullName>
    </recommendedName>
</protein>
<name>A0A7J9GZ62_9ROSI</name>